<dbReference type="RefSeq" id="WP_133641868.1">
    <property type="nucleotide sequence ID" value="NZ_SNZV01000011.1"/>
</dbReference>
<dbReference type="OrthoDB" id="1094467at2"/>
<keyword evidence="2" id="KW-1185">Reference proteome</keyword>
<reference evidence="1 2" key="1">
    <citation type="submission" date="2019-03" db="EMBL/GenBank/DDBJ databases">
        <title>Genomic Encyclopedia of Type Strains, Phase III (KMG-III): the genomes of soil and plant-associated and newly described type strains.</title>
        <authorList>
            <person name="Whitman W."/>
        </authorList>
    </citation>
    <scope>NUCLEOTIDE SEQUENCE [LARGE SCALE GENOMIC DNA]</scope>
    <source>
        <strain evidence="1 2">CGMCC 1.12801</strain>
    </source>
</reference>
<accession>A0A4R7CRA1</accession>
<name>A0A4R7CRA1_9SPHI</name>
<evidence type="ECO:0008006" key="3">
    <source>
        <dbReference type="Google" id="ProtNLM"/>
    </source>
</evidence>
<evidence type="ECO:0000313" key="2">
    <source>
        <dbReference type="Proteomes" id="UP000294752"/>
    </source>
</evidence>
<sequence length="495" mass="56161">MKQTIKLIFIGTVLLLFGCKDSLEQDGRGLGMVPIIKMANGELLQNRVFYYSLFDTVRIEAFIDIENGSSLPNSLSYFWTVSGDTLGRQKDFSYEVSKLPTGISDCRLVIKDVTRDVVYTSDFKIYALAGVKEGSFILSSDEKKCTQIEVFGYKSVDDDKVIRYRNFAGLALGREPINLHLSYLNTENKAKNFITMRVVSKFGDYPIIDVDYKSLNIQSLYAKYTAVITGEPLVPTYSWSSSDKFLNGNLYNIILIDGQAHMVTNGVVSGNIYEQDKYNFGKSGLIVSENNSTPIVGFEKGLGFRVFEEIYFNTVNGFPNQVFLRFDSLYFKDREFVALAGENDYSDVEVITRDQDSFSVVKSNDAILSPYKAEPVNIIDPFGIMRRSVHFLYRQGSWFFAIDRSLYRLSSKNGVFETFLTLPNDDSGDIVTWNFSHDLDDKIGIATFNPNAKTDRKGSYYLYNLKGNVLEKKYLYQLNRATKIEFAISNESNGE</sequence>
<dbReference type="Proteomes" id="UP000294752">
    <property type="component" value="Unassembled WGS sequence"/>
</dbReference>
<dbReference type="PROSITE" id="PS51257">
    <property type="entry name" value="PROKAR_LIPOPROTEIN"/>
    <property type="match status" value="1"/>
</dbReference>
<comment type="caution">
    <text evidence="1">The sequence shown here is derived from an EMBL/GenBank/DDBJ whole genome shotgun (WGS) entry which is preliminary data.</text>
</comment>
<dbReference type="AlphaFoldDB" id="A0A4R7CRA1"/>
<protein>
    <recommendedName>
        <fullName evidence="3">PKD family protein</fullName>
    </recommendedName>
</protein>
<evidence type="ECO:0000313" key="1">
    <source>
        <dbReference type="EMBL" id="TDS08904.1"/>
    </source>
</evidence>
<gene>
    <name evidence="1" type="ORF">B0I21_11133</name>
</gene>
<dbReference type="EMBL" id="SNZV01000011">
    <property type="protein sequence ID" value="TDS08904.1"/>
    <property type="molecule type" value="Genomic_DNA"/>
</dbReference>
<organism evidence="1 2">
    <name type="scientific">Sphingobacterium paludis</name>
    <dbReference type="NCBI Taxonomy" id="1476465"/>
    <lineage>
        <taxon>Bacteria</taxon>
        <taxon>Pseudomonadati</taxon>
        <taxon>Bacteroidota</taxon>
        <taxon>Sphingobacteriia</taxon>
        <taxon>Sphingobacteriales</taxon>
        <taxon>Sphingobacteriaceae</taxon>
        <taxon>Sphingobacterium</taxon>
    </lineage>
</organism>
<proteinExistence type="predicted"/>